<keyword evidence="2" id="KW-0472">Membrane</keyword>
<evidence type="ECO:0000256" key="2">
    <source>
        <dbReference type="SAM" id="Phobius"/>
    </source>
</evidence>
<feature type="transmembrane region" description="Helical" evidence="2">
    <location>
        <begin position="26"/>
        <end position="51"/>
    </location>
</feature>
<name>A0A915CGS4_PARUN</name>
<evidence type="ECO:0000256" key="1">
    <source>
        <dbReference type="SAM" id="MobiDB-lite"/>
    </source>
</evidence>
<feature type="transmembrane region" description="Helical" evidence="2">
    <location>
        <begin position="158"/>
        <end position="179"/>
    </location>
</feature>
<keyword evidence="3" id="KW-1185">Reference proteome</keyword>
<feature type="compositionally biased region" description="Low complexity" evidence="1">
    <location>
        <begin position="225"/>
        <end position="248"/>
    </location>
</feature>
<keyword evidence="2" id="KW-0812">Transmembrane</keyword>
<accession>A0A915CGS4</accession>
<dbReference type="Proteomes" id="UP000887569">
    <property type="component" value="Unplaced"/>
</dbReference>
<feature type="region of interest" description="Disordered" evidence="1">
    <location>
        <begin position="209"/>
        <end position="305"/>
    </location>
</feature>
<feature type="compositionally biased region" description="Polar residues" evidence="1">
    <location>
        <begin position="264"/>
        <end position="279"/>
    </location>
</feature>
<feature type="transmembrane region" description="Helical" evidence="2">
    <location>
        <begin position="63"/>
        <end position="85"/>
    </location>
</feature>
<dbReference type="WBParaSite" id="PgR149_g006_t02">
    <property type="protein sequence ID" value="PgR149_g006_t02"/>
    <property type="gene ID" value="PgR149_g006"/>
</dbReference>
<proteinExistence type="predicted"/>
<feature type="compositionally biased region" description="Low complexity" evidence="1">
    <location>
        <begin position="280"/>
        <end position="305"/>
    </location>
</feature>
<sequence>MQLQAMTEAALLHLTPRPRTSKKSELCTLLLMSLTTVTVASAFNFAGAYFWVGNFDHDMRYIAAFHIFEFVIIFAGMIFLTIGIIANSITFIAIFIATLSISSISRILCIAFSFGFITFDEKRCFKTFYASIHRDLRKGVGSDDRILAELLCKRDVCISLLVISAVLLIFHVASIISAFRYTKILRYEKEAKLRRLLKATAFSPSSLSVEEGYSDEEGDGHKSTESTSTSPSNTRSSSSKSYENSYTPNENISTKNAPTVDEVVQSTTGYSNHSTKSVDSISSRPSCMMKSSSDGNGIGSIDFDV</sequence>
<evidence type="ECO:0000313" key="3">
    <source>
        <dbReference type="Proteomes" id="UP000887569"/>
    </source>
</evidence>
<organism evidence="3 4">
    <name type="scientific">Parascaris univalens</name>
    <name type="common">Nematode worm</name>
    <dbReference type="NCBI Taxonomy" id="6257"/>
    <lineage>
        <taxon>Eukaryota</taxon>
        <taxon>Metazoa</taxon>
        <taxon>Ecdysozoa</taxon>
        <taxon>Nematoda</taxon>
        <taxon>Chromadorea</taxon>
        <taxon>Rhabditida</taxon>
        <taxon>Spirurina</taxon>
        <taxon>Ascaridomorpha</taxon>
        <taxon>Ascaridoidea</taxon>
        <taxon>Ascarididae</taxon>
        <taxon>Parascaris</taxon>
    </lineage>
</organism>
<dbReference type="AlphaFoldDB" id="A0A915CGS4"/>
<feature type="transmembrane region" description="Helical" evidence="2">
    <location>
        <begin position="92"/>
        <end position="119"/>
    </location>
</feature>
<keyword evidence="2" id="KW-1133">Transmembrane helix</keyword>
<evidence type="ECO:0000313" key="4">
    <source>
        <dbReference type="WBParaSite" id="PgR149_g006_t02"/>
    </source>
</evidence>
<protein>
    <submittedName>
        <fullName evidence="4">Uncharacterized protein</fullName>
    </submittedName>
</protein>
<reference evidence="4" key="1">
    <citation type="submission" date="2022-11" db="UniProtKB">
        <authorList>
            <consortium name="WormBaseParasite"/>
        </authorList>
    </citation>
    <scope>IDENTIFICATION</scope>
</reference>